<proteinExistence type="predicted"/>
<protein>
    <recommendedName>
        <fullName evidence="3">Methyltransferase</fullName>
    </recommendedName>
</protein>
<accession>A0ABD4Z8V0</accession>
<evidence type="ECO:0000313" key="2">
    <source>
        <dbReference type="Proteomes" id="UP001529235"/>
    </source>
</evidence>
<dbReference type="EMBL" id="JASNVW010000007">
    <property type="protein sequence ID" value="MDK6029353.1"/>
    <property type="molecule type" value="Genomic_DNA"/>
</dbReference>
<comment type="caution">
    <text evidence="1">The sequence shown here is derived from an EMBL/GenBank/DDBJ whole genome shotgun (WGS) entry which is preliminary data.</text>
</comment>
<evidence type="ECO:0008006" key="3">
    <source>
        <dbReference type="Google" id="ProtNLM"/>
    </source>
</evidence>
<reference evidence="1 2" key="1">
    <citation type="submission" date="2023-05" db="EMBL/GenBank/DDBJ databases">
        <title>A new hyperthermophilic archaea 'Ignisphaera cupida' sp. nov. and description of the family 'Ignisphaeraceae' fam. nov.</title>
        <authorList>
            <person name="Podosokorskaya O.A."/>
            <person name="Elcheninov A.G."/>
            <person name="Klukina A."/>
            <person name="Merkel A.Y."/>
        </authorList>
    </citation>
    <scope>NUCLEOTIDE SEQUENCE [LARGE SCALE GENOMIC DNA]</scope>
    <source>
        <strain evidence="1 2">4213-co</strain>
    </source>
</reference>
<keyword evidence="2" id="KW-1185">Reference proteome</keyword>
<dbReference type="Gene3D" id="3.20.20.210">
    <property type="match status" value="1"/>
</dbReference>
<dbReference type="InterPro" id="IPR038071">
    <property type="entry name" value="UROD/MetE-like_sf"/>
</dbReference>
<dbReference type="RefSeq" id="WP_285274340.1">
    <property type="nucleotide sequence ID" value="NZ_JASNVW010000007.1"/>
</dbReference>
<dbReference type="AlphaFoldDB" id="A0ABD4Z8V0"/>
<gene>
    <name evidence="1" type="ORF">QPL79_08260</name>
</gene>
<evidence type="ECO:0000313" key="1">
    <source>
        <dbReference type="EMBL" id="MDK6029353.1"/>
    </source>
</evidence>
<sequence length="93" mass="10654">MIPRERVVLALKHEEPDRVPIDFGATLTTGVHVCVYNELRKTLNLFVKPIKVIDFGQQLAEVEAEILRLFQVDVININRVLDPCAPIEIPFFK</sequence>
<dbReference type="SUPFAM" id="SSF51726">
    <property type="entry name" value="UROD/MetE-like"/>
    <property type="match status" value="1"/>
</dbReference>
<organism evidence="1 2">
    <name type="scientific">Ignisphaera cupida</name>
    <dbReference type="NCBI Taxonomy" id="3050454"/>
    <lineage>
        <taxon>Archaea</taxon>
        <taxon>Thermoproteota</taxon>
        <taxon>Thermoprotei</taxon>
        <taxon>Desulfurococcales</taxon>
        <taxon>Desulfurococcaceae</taxon>
        <taxon>Ignisphaera</taxon>
    </lineage>
</organism>
<dbReference type="Proteomes" id="UP001529235">
    <property type="component" value="Unassembled WGS sequence"/>
</dbReference>
<name>A0ABD4Z8V0_9CREN</name>